<keyword evidence="2" id="KW-0689">Ribosomal protein</keyword>
<dbReference type="GO" id="GO:0005840">
    <property type="term" value="C:ribosome"/>
    <property type="evidence" value="ECO:0007669"/>
    <property type="project" value="UniProtKB-KW"/>
</dbReference>
<dbReference type="PANTHER" id="PTHR36350:SF3">
    <property type="entry name" value="TRANSMEMBRANE PROTEIN"/>
    <property type="match status" value="1"/>
</dbReference>
<dbReference type="PANTHER" id="PTHR36350">
    <property type="entry name" value="TRANSMEMBRANE PROTEIN"/>
    <property type="match status" value="1"/>
</dbReference>
<dbReference type="GO" id="GO:1990904">
    <property type="term" value="C:ribonucleoprotein complex"/>
    <property type="evidence" value="ECO:0007669"/>
    <property type="project" value="UniProtKB-KW"/>
</dbReference>
<accession>A0A7G2ED76</accession>
<dbReference type="Gene3D" id="1.10.287.1480">
    <property type="match status" value="1"/>
</dbReference>
<feature type="compositionally biased region" description="Basic and acidic residues" evidence="4">
    <location>
        <begin position="43"/>
        <end position="53"/>
    </location>
</feature>
<evidence type="ECO:0000256" key="1">
    <source>
        <dbReference type="ARBA" id="ARBA00009083"/>
    </source>
</evidence>
<dbReference type="NCBIfam" id="NF006477">
    <property type="entry name" value="PRK08881.1"/>
    <property type="match status" value="1"/>
</dbReference>
<dbReference type="Proteomes" id="UP000516314">
    <property type="component" value="Chromosome 2"/>
</dbReference>
<evidence type="ECO:0000256" key="2">
    <source>
        <dbReference type="ARBA" id="ARBA00022980"/>
    </source>
</evidence>
<dbReference type="InterPro" id="IPR001209">
    <property type="entry name" value="Ribosomal_uS14"/>
</dbReference>
<dbReference type="SUPFAM" id="SSF57716">
    <property type="entry name" value="Glucocorticoid receptor-like (DNA-binding domain)"/>
    <property type="match status" value="1"/>
</dbReference>
<dbReference type="FunFam" id="1.10.287.1480:FF:000001">
    <property type="entry name" value="30S ribosomal protein S14"/>
    <property type="match status" value="1"/>
</dbReference>
<name>A0A7G2ED76_ARATH</name>
<dbReference type="PROSITE" id="PS00527">
    <property type="entry name" value="RIBOSOMAL_S14"/>
    <property type="match status" value="1"/>
</dbReference>
<evidence type="ECO:0000256" key="3">
    <source>
        <dbReference type="ARBA" id="ARBA00023274"/>
    </source>
</evidence>
<dbReference type="EMBL" id="LR881467">
    <property type="protein sequence ID" value="CAD5320349.1"/>
    <property type="molecule type" value="Genomic_DNA"/>
</dbReference>
<reference evidence="5 6" key="1">
    <citation type="submission" date="2020-09" db="EMBL/GenBank/DDBJ databases">
        <authorList>
            <person name="Ashkenazy H."/>
        </authorList>
    </citation>
    <scope>NUCLEOTIDE SEQUENCE [LARGE SCALE GENOMIC DNA]</scope>
    <source>
        <strain evidence="6">cv. Cdm-0</strain>
    </source>
</reference>
<dbReference type="GO" id="GO:0005737">
    <property type="term" value="C:cytoplasm"/>
    <property type="evidence" value="ECO:0007669"/>
    <property type="project" value="UniProtKB-ARBA"/>
</dbReference>
<keyword evidence="3" id="KW-0687">Ribonucleoprotein</keyword>
<dbReference type="InterPro" id="IPR018271">
    <property type="entry name" value="Ribosomal_uS14_CS"/>
</dbReference>
<dbReference type="GO" id="GO:0006412">
    <property type="term" value="P:translation"/>
    <property type="evidence" value="ECO:0007669"/>
    <property type="project" value="InterPro"/>
</dbReference>
<comment type="similarity">
    <text evidence="1">Belongs to the universal ribosomal protein uS14 family.</text>
</comment>
<evidence type="ECO:0000313" key="6">
    <source>
        <dbReference type="Proteomes" id="UP000516314"/>
    </source>
</evidence>
<protein>
    <submittedName>
        <fullName evidence="5">(thale cress) hypothetical protein</fullName>
    </submittedName>
</protein>
<sequence>MVNQSKNKFSMKTKYGAAVAPVFLLAAAYVTWNYINRGLWRKKDDENGRDTRKSIGKNISEQRRDGNVKNMGKEASSGRDERTLSKSVSMGAIRGGKLALQRLLDLHSYRGDTSSLANAELEFEALLSKEKPDFGLLQRDIVKMEMSGKEAKGAELLKKALEKARKEGKGHEAYEIEMLLVEMLIYLGNMEEASKCKCLEDEVITDARRPLYQTIIHYLQGHPMKQVEETFNRFREIQIGLQWPGSSEECEIDQVTFDEFKKVMESLKHEIEDGNKRKLKTLKPFPRRRFSESMASLRRVLLNVTSYCQRSLTQSSYSTSGMLSRSVVKHANNLGQIQARHFTTTLMKSGPKHSGTEQGVKRNSADHRRRLLAARFELRRKLYKAFCKDPDLPSEMRDKNRYKLSKLPRNSAFARIRNRCVFTGRSRSVTELFRVSRIVFRGLASKGALMGITKSSW</sequence>
<organism evidence="5 6">
    <name type="scientific">Arabidopsis thaliana</name>
    <name type="common">Mouse-ear cress</name>
    <dbReference type="NCBI Taxonomy" id="3702"/>
    <lineage>
        <taxon>Eukaryota</taxon>
        <taxon>Viridiplantae</taxon>
        <taxon>Streptophyta</taxon>
        <taxon>Embryophyta</taxon>
        <taxon>Tracheophyta</taxon>
        <taxon>Spermatophyta</taxon>
        <taxon>Magnoliopsida</taxon>
        <taxon>eudicotyledons</taxon>
        <taxon>Gunneridae</taxon>
        <taxon>Pentapetalae</taxon>
        <taxon>rosids</taxon>
        <taxon>malvids</taxon>
        <taxon>Brassicales</taxon>
        <taxon>Brassicaceae</taxon>
        <taxon>Camelineae</taxon>
        <taxon>Arabidopsis</taxon>
    </lineage>
</organism>
<evidence type="ECO:0000313" key="5">
    <source>
        <dbReference type="EMBL" id="CAD5320349.1"/>
    </source>
</evidence>
<dbReference type="GO" id="GO:0003735">
    <property type="term" value="F:structural constituent of ribosome"/>
    <property type="evidence" value="ECO:0007669"/>
    <property type="project" value="InterPro"/>
</dbReference>
<gene>
    <name evidence="5" type="ORF">AT9943_LOCUS8478</name>
</gene>
<dbReference type="AlphaFoldDB" id="A0A7G2ED76"/>
<dbReference type="Pfam" id="PF00253">
    <property type="entry name" value="Ribosomal_S14"/>
    <property type="match status" value="1"/>
</dbReference>
<evidence type="ECO:0000256" key="4">
    <source>
        <dbReference type="SAM" id="MobiDB-lite"/>
    </source>
</evidence>
<feature type="region of interest" description="Disordered" evidence="4">
    <location>
        <begin position="43"/>
        <end position="86"/>
    </location>
</feature>
<proteinExistence type="inferred from homology"/>